<comment type="caution">
    <text evidence="1">The sequence shown here is derived from an EMBL/GenBank/DDBJ whole genome shotgun (WGS) entry which is preliminary data.</text>
</comment>
<organism evidence="1 2">
    <name type="scientific">Trifolium pratense</name>
    <name type="common">Red clover</name>
    <dbReference type="NCBI Taxonomy" id="57577"/>
    <lineage>
        <taxon>Eukaryota</taxon>
        <taxon>Viridiplantae</taxon>
        <taxon>Streptophyta</taxon>
        <taxon>Embryophyta</taxon>
        <taxon>Tracheophyta</taxon>
        <taxon>Spermatophyta</taxon>
        <taxon>Magnoliopsida</taxon>
        <taxon>eudicotyledons</taxon>
        <taxon>Gunneridae</taxon>
        <taxon>Pentapetalae</taxon>
        <taxon>rosids</taxon>
        <taxon>fabids</taxon>
        <taxon>Fabales</taxon>
        <taxon>Fabaceae</taxon>
        <taxon>Papilionoideae</taxon>
        <taxon>50 kb inversion clade</taxon>
        <taxon>NPAAA clade</taxon>
        <taxon>Hologalegina</taxon>
        <taxon>IRL clade</taxon>
        <taxon>Trifolieae</taxon>
        <taxon>Trifolium</taxon>
    </lineage>
</organism>
<name>A0ACB0M8D7_TRIPR</name>
<accession>A0ACB0M8D7</accession>
<dbReference type="Proteomes" id="UP001177021">
    <property type="component" value="Unassembled WGS sequence"/>
</dbReference>
<reference evidence="1" key="1">
    <citation type="submission" date="2023-10" db="EMBL/GenBank/DDBJ databases">
        <authorList>
            <person name="Rodriguez Cubillos JULIANA M."/>
            <person name="De Vega J."/>
        </authorList>
    </citation>
    <scope>NUCLEOTIDE SEQUENCE</scope>
</reference>
<gene>
    <name evidence="1" type="ORF">MILVUS5_LOCUS40227</name>
</gene>
<keyword evidence="2" id="KW-1185">Reference proteome</keyword>
<proteinExistence type="predicted"/>
<dbReference type="EMBL" id="CASHSV030000823">
    <property type="protein sequence ID" value="CAJ2677803.1"/>
    <property type="molecule type" value="Genomic_DNA"/>
</dbReference>
<evidence type="ECO:0000313" key="2">
    <source>
        <dbReference type="Proteomes" id="UP001177021"/>
    </source>
</evidence>
<evidence type="ECO:0000313" key="1">
    <source>
        <dbReference type="EMBL" id="CAJ2677803.1"/>
    </source>
</evidence>
<protein>
    <submittedName>
        <fullName evidence="1">Uncharacterized protein</fullName>
    </submittedName>
</protein>
<sequence>MNPSSSTSSSRKKKKKPTYYNDHTFINTMFSWSLQDIFNEDLYKHKVDHIDLSFKSVEQYFQSFVYPLLDDTRAQLCSCMEILSSSPYAEVVSLEQKLSHSYGRNHYVVKTDTWKNRSAGHGKELYKTLFGDVFILADFKPENVNDLTRSGKMWSFVLSAGIPDEEIKEDDNDTKLMSTFKVIASKDIDIDEMGQKSLFIIFLTNITPNRRIWKALHMNGDSKLIERILCASDVIDESCDYCSPKTDALRDDETYQRLSSELNESQNKAISACLSSFRCNHKSTVDLIWGPPGTGKTKTLGTLLFALFKMNCRTLVCAPTNIAIKEVALRVLSMVRESFDGNSDALFCNLGDMLLFGNHEWLKIGAEIEEIYLDYRVKQLILCFTPPNGWKYCFGSMITLLENCVSDYHIFIENEMRKEQEIDVNNSNGSKDDNPSESGVGMHKSFIEFVRQRFLSIALPLRDCISILSTHLARSCIMEHNLKDLARLIYSLGSFQALLFENNIYSEKLEELFSPPESQDSSFESVLVSAAEYSLHQSRTECLSLLKTLKVSLGALDLPDVVTEESIREFCLQASSLIFSTATSSFMLHSVPMEPLDVLVIDEAAQLKECESIIPLLLPDINHAILVGDERQLPALVESSVSSEVGFGRSLFARLSTLGHPNHFLNIQYRMHPAISSFPNSCFYLNQILDAPNVIAKNYRKQYLPGPMFGPYSFINIIGGTEEFDDAGRSRKNMVEVAVVMKIISNCFRAWFDSNENLSIGVVSPYAAQVVAIQDMLRQKYDKHEGFDVKVKTIDGFQGGEQDIIILSTVRTDCSTSLWFISNNQRTNVALTRARHCLWILGNERTLVSQENVWKSLVLDAKKRQCFFNADEDKDLAKGIWDAKKELDQLDDLLNADSVIFRNSRWKVLFSDNFLKSFKNLPSKRTKKSVISLLLKLSTGWRPKRIKVDLLCGNSSQMLKQYKVEGRFVVCSKDIVKESDFTQVLRIWDVLPPEDIPKVVKRLDSIFGSYTDDFISRCSEQCFDGKMEVPMTWEKSTEIIRIKNLENNGYEAESGCCDQRVYVENSKVEESFLLMKFYSLSSVVVSHLLSDSNGNELELPFEVSDEEHDIILFPRSTFVLGRSGTGKTTVLTMKLFKKEELHHAILEQAYGVKSAEVPCLNSDKEYKDSSTVNDRPVLHQLFVTVSPKLCQAVKHQVVRMKRFICGGDISAESCSIEEDIVDVDTSIQFKNLPDSFVNIPAESYPLVITFQKFLMMLDGTVGNSYFERFSDLSSLSENIGVRSVALETFIRRKQVTYERFDSLYWPHFNSQYTKTLDSSRVFTEIVSHIKGGMKSLEPGEGKLSRQDYLSLSENRSSSLSKQKREIIYDIYQSYEKMKMDKGDFDLADIVADIHRRLRINKYEGDEIHFVYIDEVQDLTMSQIALFKYVCRNVDEGFVFCGDTAQTIARGIDFRFQDIKSLFYKKFVQESKSSAYNKGKDKMKVSETFLLNQNFRTHAGVLKLSQSTIELLFRFFPHSIDVLKPETSLIYGEAPVILECGSRKNAIVTIFGNTGHESGKIIGFGAEQVILVRDDYARKEILEYVGKQALVLTIVECKGLEFQDVLLYNFFGTSPLQNRWRVIYEYMNEQDMLEPAESKSFPSFNDSKHNILCSELKQLYVAITRTRQRLWICETTEEYCRPMFDYWKRKCLVQFKELDDSLAQAMKVASSPEEWKSRGKKLYYQNNFEMATMCFERAGDSYWEKRSKAAGLRATANCLHDLNPEDANAVLREAAEIFESIGMAESAAQCFSELGDHERAGKLYLEKCEEPDLKRAGDCFYLAGCHEMAAQVYARGSLFSDCLNICAKGGLFDTGLHYIQHWKQNEIADPGWANSHDLYAIEQKFLENCARKYFSNQDIKSMMKFVRAFHSMDLKREFLQSLSLLEELLELEEESGNFMEAVNIAKMMGDILREADLLGKAGEFLEAYELMFFYVLAKSLWSGGNKAWPLKQFTQKAELLGRALIFAKEVSSNFYDLASTEVEILSNMHDKNFEIMKQLQSSRIHSSIRGEMLCLWKLLDSHFRLNFSKYVWQENIFDVSVEGMIMKNQFSVETLFHCWTCWKDNIVHMLESLSNFKTQEPHQHSGYVNFALNYLGVQKRIYNLNDIYLLLIPDANWVMKLGDRFLKKNGKIVSVDVQPLVSFAQSYWSLELLSVGMEVLRNLDALYNFSVNKAFSESCKVLTLMHIYEVSKFLLNSKWFTHGHGNLKTLETFYRQPIECLFRHVVPLDWKKSLEKEMVYQRITEACQDIMKEVISENTKRKDRLTYGLIGRVVVMILGTANVKDELLVQIMTKFENNKPWKDFIQSLRLCSGHEIIPGNKAVLEMRRICKLHSALQYTCSVNWITEVDYMSPSCFMYLVEQLLLWTSSLNGFIYATKSSFTEWLICQNEHSLTNLSFMAVQRPDMRDVHDFIANILCELVSDQKGTKTWIKKSCLNVKNYFPSLLLRLVVSMCLLLLSSGSGKYLALLRSLLVKSNVSSQLPLDFLNVLQKKRRGLEDFAEAFKVIGNPLVIAKLQNNSPKIVCSDAVFVDLTICQKREVILQTLFPSRVDSVGEETTTEASDSTSKEFSSNHPNECSSVSHQESDGQIKDEINSSMNADCFWNLLENLVSATDVSCLNSVSPDSLMIKDALDHYIQLLKLSSPIKMENKNVVEELACLLDEMKQLRAALSMSDLVIEKNTLILLSKKILSRRSKVADILYQLNLDCQKSNTNVESDPSQASVEGGDEDQHEQNNLKESKDGRSNNSQGAVNSGQGKAKGKKNKPKKNKGGKKGKNKK</sequence>